<proteinExistence type="predicted"/>
<reference evidence="1" key="2">
    <citation type="journal article" date="2015" name="Data Brief">
        <title>Shoot transcriptome of the giant reed, Arundo donax.</title>
        <authorList>
            <person name="Barrero R.A."/>
            <person name="Guerrero F.D."/>
            <person name="Moolhuijzen P."/>
            <person name="Goolsby J.A."/>
            <person name="Tidwell J."/>
            <person name="Bellgard S.E."/>
            <person name="Bellgard M.I."/>
        </authorList>
    </citation>
    <scope>NUCLEOTIDE SEQUENCE</scope>
    <source>
        <tissue evidence="1">Shoot tissue taken approximately 20 cm above the soil surface</tissue>
    </source>
</reference>
<dbReference type="EMBL" id="GBRH01245974">
    <property type="protein sequence ID" value="JAD51921.1"/>
    <property type="molecule type" value="Transcribed_RNA"/>
</dbReference>
<dbReference type="AlphaFoldDB" id="A0A0A9AL78"/>
<name>A0A0A9AL78_ARUDO</name>
<protein>
    <submittedName>
        <fullName evidence="1">Uncharacterized protein</fullName>
    </submittedName>
</protein>
<accession>A0A0A9AL78</accession>
<reference evidence="1" key="1">
    <citation type="submission" date="2014-09" db="EMBL/GenBank/DDBJ databases">
        <authorList>
            <person name="Magalhaes I.L.F."/>
            <person name="Oliveira U."/>
            <person name="Santos F.R."/>
            <person name="Vidigal T.H.D.A."/>
            <person name="Brescovit A.D."/>
            <person name="Santos A.J."/>
        </authorList>
    </citation>
    <scope>NUCLEOTIDE SEQUENCE</scope>
    <source>
        <tissue evidence="1">Shoot tissue taken approximately 20 cm above the soil surface</tissue>
    </source>
</reference>
<evidence type="ECO:0000313" key="1">
    <source>
        <dbReference type="EMBL" id="JAD51921.1"/>
    </source>
</evidence>
<organism evidence="1">
    <name type="scientific">Arundo donax</name>
    <name type="common">Giant reed</name>
    <name type="synonym">Donax arundinaceus</name>
    <dbReference type="NCBI Taxonomy" id="35708"/>
    <lineage>
        <taxon>Eukaryota</taxon>
        <taxon>Viridiplantae</taxon>
        <taxon>Streptophyta</taxon>
        <taxon>Embryophyta</taxon>
        <taxon>Tracheophyta</taxon>
        <taxon>Spermatophyta</taxon>
        <taxon>Magnoliopsida</taxon>
        <taxon>Liliopsida</taxon>
        <taxon>Poales</taxon>
        <taxon>Poaceae</taxon>
        <taxon>PACMAD clade</taxon>
        <taxon>Arundinoideae</taxon>
        <taxon>Arundineae</taxon>
        <taxon>Arundo</taxon>
    </lineage>
</organism>
<sequence length="31" mass="3640">MQMWITLMMMDYLDDNNDVDDTNTAVQRSAT</sequence>